<protein>
    <submittedName>
        <fullName evidence="16">YadA-like family protein</fullName>
    </submittedName>
</protein>
<dbReference type="InterPro" id="IPR005594">
    <property type="entry name" value="YadA_C"/>
</dbReference>
<feature type="domain" description="Trimeric autotransporter adhesin YadA-like head" evidence="13">
    <location>
        <begin position="17"/>
        <end position="40"/>
    </location>
</feature>
<accession>A0A852PX66</accession>
<evidence type="ECO:0000256" key="1">
    <source>
        <dbReference type="ARBA" id="ARBA00004241"/>
    </source>
</evidence>
<dbReference type="InterPro" id="IPR045584">
    <property type="entry name" value="Pilin-like"/>
</dbReference>
<feature type="domain" description="Trimeric autotransporter adhesin YadA-like stalk" evidence="14">
    <location>
        <begin position="813"/>
        <end position="844"/>
    </location>
</feature>
<evidence type="ECO:0000256" key="2">
    <source>
        <dbReference type="ARBA" id="ARBA00004442"/>
    </source>
</evidence>
<dbReference type="Pfam" id="PF03895">
    <property type="entry name" value="YadA_anchor"/>
    <property type="match status" value="1"/>
</dbReference>
<dbReference type="Gene3D" id="3.90.1780.10">
    <property type="entry name" value="Trimeric adhesin"/>
    <property type="match status" value="4"/>
</dbReference>
<feature type="domain" description="Trimeric autotransporter adhesin YadA-like head" evidence="13">
    <location>
        <begin position="514"/>
        <end position="539"/>
    </location>
</feature>
<dbReference type="SUPFAM" id="SSF54523">
    <property type="entry name" value="Pili subunits"/>
    <property type="match status" value="1"/>
</dbReference>
<dbReference type="SUPFAM" id="SSF101999">
    <property type="entry name" value="Trimeric adhesin"/>
    <property type="match status" value="1"/>
</dbReference>
<dbReference type="Gene3D" id="3.30.1300.30">
    <property type="entry name" value="GSPII I/J protein-like"/>
    <property type="match status" value="1"/>
</dbReference>
<dbReference type="InterPro" id="IPR008640">
    <property type="entry name" value="Adhesin_Head_dom"/>
</dbReference>
<sequence>SIAVGRKAVAGKYADVTRATAIGYEANAETNDSLAIGSGATVIMNADKRLNKRSIAIGTQARVEPRPDGGVTNDAHDAIAIGTRATATAGSSVVIGRDARSKRGLVANFQSGENTVAIGSNASADWGSSIAIGANSRTIVGNGIAIGRDATAMYKIDRLPDGEGRIFTSMALGEKATSIGGASIAAGIETKSAGVKSIAVGNKAFSNGLQSIAIGDKTYSSDRSSIAMGAYAETGWNSAQRAIAIGRQAHAATTDASAFGVQSFAGGVRSTAIGTKANTYGNQTLAVGSSTQNGVGPMAISENAMVFGTDSRSIGSSTIALGNEAIAGVTETDANTIREAYKTYRSAYNTYSNLNKAVNSADADDYAAKTNLSTEAQNLKLLIDRYNETGTIYQAENDKIKDELTAADITFSDLTTLAGKLTASGEADVRNAQPMLDNEALINKIAAIENTETGKANEHLAYLVNLAKRLQNGITKAKTAQDALSTAQTAQIAGKAAYDEAKKVFEATYGSGKSKTGAIAIGRSSVAAAQTSVALGDDAEVLSNDSTNAFAAGASAKVYGTSVNAVAIGSNAKVGESNYVTREGARRYGIIGANNATSVGANSHVVLENGSAFGYNNRVRGKSAGAFGVNNIVGDLDWTVTGKNTASIAPKEGQSGENSFVVGSNNWVWAKNVMVLGNNVRVYGIGRRLENRENAVVLGNSSDGEPTVKKVNSANVNGLVYSGFKGNLGATKTDGSEAEKADLALQGRFVSIGAATKKIDKTITIADGKTHTTTVTTNLITGEESTTTASANTKDSDVAGTSTETVYGERQLKHVAAGEISSTSTDAINGSQLYAVASSLRDAFPVVYTDKDGNKLVKYPDGNYYPEGTVNIDGQYYPASTVKIGDKYYPAGTTEDNVGDATEVSQIQPVANVIASMNNPTNTEAGKAGNNVTLTNVAQGANTIAYDKDGNQLVKVGDQYYAVTQLNDGKLILNPSVSTAATEAELTALAAPDTTKTAEENLAKKLDGTVKAKKTGLADLEHSVNSNAITVTDAKNLGFVVSTGNDGYADKVTNANEVRFNGTDGIKVTGETKDGVRHINISLEKGAVVKKGEYNIGGTTYVDIGGKLYKREDVDFSGETPTAKQGKDPSNYTVNADGKVVDNTTTTPVEVSNVDKGNHFVDGNTAYKAIQESGWMVGKAKDAFTNDKFQNADEKVNPNDELRFADGKGITVKTATVKTINSNGEKETSTVVKFDTDLPIDYANVKNSAGDNLKQANDGNWYKEADVNSDGTVKLDNNGNKPTPKTAVKSGATLSDANSNVGKNPYRTTIEDKAIAAAIEKVRGENPTATVEQLLPKVLEEAAKQVAELEKAEKTGKDKDVINAGKDGVQLNNVGWAENPDQAVNKDQLDQTVNKSGFFVQQNGKTTVENAANKDETDPAKSEKVTPNDVVNFVNGKGTIIKAVTKRDAATGVDTTTVSVDVDTSTLSLPKGANTIAYNNDGEQIVNVDGTYYKAGDLTNGKPNTGAVAQTPVTPATDKPVEKAKNGLVDLDNSNGGNAITISDAKNLGWIASTSDNSQAMAVKNTDVVDFKAEAGTGVTVKGSLDASNKMTVTVGNDYFKANSTGNAAKATAPNSVAIGGNSNAAVEDAVAIGNGATVGAEATKGSVAIGAGAKAGKANVGSYSIDPSATVAGKTGPDTRVVSVGDKGNEAQIQNVAPGVISATSTDAVNGSQLHATNAQVNNNAQNINRVEGKVDNLSQVINNHAGEFNRLDRKVNKYGKEARAGIAGANAAAALPQVYKPGKSMVAASAGTFKGQNAVSVGYSRASDNGKIILKLQGNANTSGDVGAGVGVGYQW</sequence>
<evidence type="ECO:0000256" key="10">
    <source>
        <dbReference type="ARBA" id="ARBA00023237"/>
    </source>
</evidence>
<evidence type="ECO:0000259" key="14">
    <source>
        <dbReference type="Pfam" id="PF05662"/>
    </source>
</evidence>
<feature type="non-terminal residue" evidence="16">
    <location>
        <position position="1"/>
    </location>
</feature>
<feature type="region of interest" description="Disordered" evidence="11">
    <location>
        <begin position="1402"/>
        <end position="1424"/>
    </location>
</feature>
<evidence type="ECO:0000256" key="4">
    <source>
        <dbReference type="ARBA" id="ARBA00022448"/>
    </source>
</evidence>
<feature type="compositionally biased region" description="Basic and acidic residues" evidence="11">
    <location>
        <begin position="1412"/>
        <end position="1424"/>
    </location>
</feature>
<keyword evidence="5" id="KW-1134">Transmembrane beta strand</keyword>
<keyword evidence="10" id="KW-0998">Cell outer membrane</keyword>
<evidence type="ECO:0000313" key="16">
    <source>
        <dbReference type="EMBL" id="NYA28082.1"/>
    </source>
</evidence>
<evidence type="ECO:0000256" key="5">
    <source>
        <dbReference type="ARBA" id="ARBA00022452"/>
    </source>
</evidence>
<comment type="subcellular location">
    <subcellularLocation>
        <location evidence="2">Cell outer membrane</location>
    </subcellularLocation>
    <subcellularLocation>
        <location evidence="1">Cell surface</location>
    </subcellularLocation>
</comment>
<keyword evidence="4" id="KW-0813">Transport</keyword>
<comment type="caution">
    <text evidence="16">The sequence shown here is derived from an EMBL/GenBank/DDBJ whole genome shotgun (WGS) entry which is preliminary data.</text>
</comment>
<dbReference type="GO" id="GO:0009279">
    <property type="term" value="C:cell outer membrane"/>
    <property type="evidence" value="ECO:0007669"/>
    <property type="project" value="UniProtKB-SubCell"/>
</dbReference>
<feature type="domain" description="Trimeric autotransporter adhesin YadA-like head" evidence="13">
    <location>
        <begin position="1611"/>
        <end position="1637"/>
    </location>
</feature>
<evidence type="ECO:0000259" key="15">
    <source>
        <dbReference type="Pfam" id="PF18669"/>
    </source>
</evidence>
<evidence type="ECO:0000256" key="7">
    <source>
        <dbReference type="ARBA" id="ARBA00022729"/>
    </source>
</evidence>
<feature type="domain" description="Trimeric autotransporter adhesin YadA-like stalk" evidence="14">
    <location>
        <begin position="1693"/>
        <end position="1735"/>
    </location>
</feature>
<dbReference type="Pfam" id="PF05662">
    <property type="entry name" value="YadA_stalk"/>
    <property type="match status" value="2"/>
</dbReference>
<feature type="domain" description="Trimeric autotransporter adhesin YadA-like head" evidence="13">
    <location>
        <begin position="111"/>
        <end position="136"/>
    </location>
</feature>
<feature type="domain" description="Trimeric autotransporter adhesin YadA-like head" evidence="13">
    <location>
        <begin position="238"/>
        <end position="261"/>
    </location>
</feature>
<dbReference type="GO" id="GO:0015031">
    <property type="term" value="P:protein transport"/>
    <property type="evidence" value="ECO:0007669"/>
    <property type="project" value="UniProtKB-KW"/>
</dbReference>
<dbReference type="InterPro" id="IPR040482">
    <property type="entry name" value="Trp_ring"/>
</dbReference>
<proteinExistence type="inferred from homology"/>
<dbReference type="RefSeq" id="WP_179228150.1">
    <property type="nucleotide sequence ID" value="NZ_JACBKA010000032.1"/>
</dbReference>
<evidence type="ECO:0000259" key="12">
    <source>
        <dbReference type="Pfam" id="PF03895"/>
    </source>
</evidence>
<feature type="domain" description="Trimeric autotransporter adhesin Trp ring" evidence="15">
    <location>
        <begin position="1037"/>
        <end position="1082"/>
    </location>
</feature>
<dbReference type="Gene3D" id="1.20.5.170">
    <property type="match status" value="1"/>
</dbReference>
<keyword evidence="7" id="KW-0732">Signal</keyword>
<evidence type="ECO:0000256" key="6">
    <source>
        <dbReference type="ARBA" id="ARBA00022692"/>
    </source>
</evidence>
<dbReference type="Gene3D" id="2.150.10.10">
    <property type="entry name" value="Serralysin-like metalloprotease, C-terminal"/>
    <property type="match status" value="7"/>
</dbReference>
<dbReference type="Proteomes" id="UP000590599">
    <property type="component" value="Unassembled WGS sequence"/>
</dbReference>
<dbReference type="GO" id="GO:0009986">
    <property type="term" value="C:cell surface"/>
    <property type="evidence" value="ECO:0007669"/>
    <property type="project" value="UniProtKB-SubCell"/>
</dbReference>
<evidence type="ECO:0000313" key="17">
    <source>
        <dbReference type="Proteomes" id="UP000590599"/>
    </source>
</evidence>
<name>A0A852PX66_HAEHA</name>
<dbReference type="CDD" id="cd12820">
    <property type="entry name" value="LbR_YadA-like"/>
    <property type="match status" value="1"/>
</dbReference>
<feature type="domain" description="Trimeric autotransporter adhesin YadA-like C-terminal membrane anchor" evidence="12">
    <location>
        <begin position="1778"/>
        <end position="1838"/>
    </location>
</feature>
<feature type="compositionally biased region" description="Polar residues" evidence="11">
    <location>
        <begin position="1271"/>
        <end position="1283"/>
    </location>
</feature>
<evidence type="ECO:0000259" key="13">
    <source>
        <dbReference type="Pfam" id="PF05658"/>
    </source>
</evidence>
<keyword evidence="9" id="KW-0472">Membrane</keyword>
<organism evidence="16 17">
    <name type="scientific">Haemophilus haemolyticus</name>
    <dbReference type="NCBI Taxonomy" id="726"/>
    <lineage>
        <taxon>Bacteria</taxon>
        <taxon>Pseudomonadati</taxon>
        <taxon>Pseudomonadota</taxon>
        <taxon>Gammaproteobacteria</taxon>
        <taxon>Pasteurellales</taxon>
        <taxon>Pasteurellaceae</taxon>
        <taxon>Haemophilus</taxon>
    </lineage>
</organism>
<keyword evidence="8" id="KW-0653">Protein transport</keyword>
<dbReference type="Gene3D" id="2.20.25.140">
    <property type="match status" value="1"/>
</dbReference>
<feature type="domain" description="Trimeric autotransporter adhesin YadA-like head" evidence="13">
    <location>
        <begin position="76"/>
        <end position="99"/>
    </location>
</feature>
<dbReference type="InterPro" id="IPR008635">
    <property type="entry name" value="Coiled_stalk_dom"/>
</dbReference>
<dbReference type="Pfam" id="PF05658">
    <property type="entry name" value="YadA_head"/>
    <property type="match status" value="8"/>
</dbReference>
<dbReference type="EMBL" id="JACBKA010000032">
    <property type="protein sequence ID" value="NYA28082.1"/>
    <property type="molecule type" value="Genomic_DNA"/>
</dbReference>
<evidence type="ECO:0000256" key="9">
    <source>
        <dbReference type="ARBA" id="ARBA00023136"/>
    </source>
</evidence>
<feature type="domain" description="Trimeric autotransporter adhesin YadA-like head" evidence="13">
    <location>
        <begin position="265"/>
        <end position="290"/>
    </location>
</feature>
<dbReference type="InterPro" id="IPR037174">
    <property type="entry name" value="Trimeric_adhesin"/>
</dbReference>
<evidence type="ECO:0000256" key="11">
    <source>
        <dbReference type="SAM" id="MobiDB-lite"/>
    </source>
</evidence>
<evidence type="ECO:0000256" key="3">
    <source>
        <dbReference type="ARBA" id="ARBA00005848"/>
    </source>
</evidence>
<feature type="compositionally biased region" description="Polar residues" evidence="11">
    <location>
        <begin position="1292"/>
        <end position="1302"/>
    </location>
</feature>
<feature type="region of interest" description="Disordered" evidence="11">
    <location>
        <begin position="1271"/>
        <end position="1305"/>
    </location>
</feature>
<reference evidence="16 17" key="1">
    <citation type="submission" date="2020-07" db="EMBL/GenBank/DDBJ databases">
        <title>Genus Haemophilus, Bergeys manual.</title>
        <authorList>
            <person name="Noerskov-Lauritsen N."/>
        </authorList>
    </citation>
    <scope>NUCLEOTIDE SEQUENCE [LARGE SCALE GENOMIC DNA]</scope>
    <source>
        <strain evidence="16 17">CCUG30047</strain>
    </source>
</reference>
<evidence type="ECO:0000256" key="8">
    <source>
        <dbReference type="ARBA" id="ARBA00022927"/>
    </source>
</evidence>
<dbReference type="InterPro" id="IPR011049">
    <property type="entry name" value="Serralysin-like_metalloprot_C"/>
</dbReference>
<feature type="domain" description="Trimeric autotransporter adhesin YadA-like head" evidence="13">
    <location>
        <begin position="207"/>
        <end position="232"/>
    </location>
</feature>
<gene>
    <name evidence="16" type="ORF">HZI69_09610</name>
</gene>
<dbReference type="SUPFAM" id="SSF101967">
    <property type="entry name" value="Adhesin YadA, collagen-binding domain"/>
    <property type="match status" value="5"/>
</dbReference>
<comment type="similarity">
    <text evidence="3">Belongs to the autotransporter-2 (AT-2) (TC 1.B.40) family.</text>
</comment>
<dbReference type="Pfam" id="PF18669">
    <property type="entry name" value="Trp_ring"/>
    <property type="match status" value="1"/>
</dbReference>
<keyword evidence="6" id="KW-0812">Transmembrane</keyword>